<dbReference type="AlphaFoldDB" id="A0A0H5G6Z9"/>
<dbReference type="InterPro" id="IPR006441">
    <property type="entry name" value="Phage_P2_GpN"/>
</dbReference>
<dbReference type="EMBL" id="CGBR01000007">
    <property type="protein sequence ID" value="CFQ59359.1"/>
    <property type="molecule type" value="Genomic_DNA"/>
</dbReference>
<gene>
    <name evidence="1" type="ORF">ERS137941_01464</name>
</gene>
<evidence type="ECO:0000313" key="2">
    <source>
        <dbReference type="Proteomes" id="UP000048841"/>
    </source>
</evidence>
<proteinExistence type="predicted"/>
<dbReference type="NCBIfam" id="TIGR01551">
    <property type="entry name" value="major_capsid_P2"/>
    <property type="match status" value="1"/>
</dbReference>
<organism evidence="1 2">
    <name type="scientific">Yersinia enterocolitica</name>
    <dbReference type="NCBI Taxonomy" id="630"/>
    <lineage>
        <taxon>Bacteria</taxon>
        <taxon>Pseudomonadati</taxon>
        <taxon>Pseudomonadota</taxon>
        <taxon>Gammaproteobacteria</taxon>
        <taxon>Enterobacterales</taxon>
        <taxon>Yersiniaceae</taxon>
        <taxon>Yersinia</taxon>
    </lineage>
</organism>
<reference evidence="1 2" key="1">
    <citation type="submission" date="2015-03" db="EMBL/GenBank/DDBJ databases">
        <authorList>
            <person name="Murphy D."/>
        </authorList>
    </citation>
    <scope>NUCLEOTIDE SEQUENCE [LARGE SCALE GENOMIC DNA]</scope>
    <source>
        <strain evidence="1 2">IP26249</strain>
    </source>
</reference>
<name>A0A0H5G6Z9_YEREN</name>
<sequence length="333" mass="36522">MARANPPAMAGQFHANFIGGISQAFDNEKSFSISEPAENQLRISMLESGWMMNNITLLDVEELQGQCIEIGESTLYTGRSINGRFNREMKVSGSDYSLADTDSCASLSYERMSTIANIGGIEHFTQTVSDFFGMAISLDMLRVGLNGQRIAYPTDPIANPKGEDVNIGWHTIAKDFNNGSQVITDELTLGEGGEFPHLDALANHLITEKIPEAYREDPRLVVMVGAELAAAERLRLFNAADRPADTAAAQMLMGSVAGRFAFVPPFMPGKRLAVTTLSNLHIYTQKGSRRFRAEFVEDRSAYEHSYLRNEGYALGNGFLYAAVDEAAITLAKK</sequence>
<protein>
    <submittedName>
        <fullName evidence="1">Major capsid protein</fullName>
    </submittedName>
</protein>
<dbReference type="RefSeq" id="WP_023160819.1">
    <property type="nucleotide sequence ID" value="NZ_CGBR01000007.1"/>
</dbReference>
<accession>A0A0H5G6Z9</accession>
<dbReference type="Proteomes" id="UP000048841">
    <property type="component" value="Unassembled WGS sequence"/>
</dbReference>
<dbReference type="Pfam" id="PF05125">
    <property type="entry name" value="Phage_cap_P2"/>
    <property type="match status" value="1"/>
</dbReference>
<evidence type="ECO:0000313" key="1">
    <source>
        <dbReference type="EMBL" id="CFQ59359.1"/>
    </source>
</evidence>